<comment type="caution">
    <text evidence="9">The sequence shown here is derived from an EMBL/GenBank/DDBJ whole genome shotgun (WGS) entry which is preliminary data.</text>
</comment>
<name>A0ABX1S7K4_9PSEU</name>
<keyword evidence="3 7" id="KW-0812">Transmembrane</keyword>
<evidence type="ECO:0000313" key="10">
    <source>
        <dbReference type="Proteomes" id="UP000820669"/>
    </source>
</evidence>
<evidence type="ECO:0000256" key="5">
    <source>
        <dbReference type="ARBA" id="ARBA00023136"/>
    </source>
</evidence>
<evidence type="ECO:0000256" key="6">
    <source>
        <dbReference type="SAM" id="MobiDB-lite"/>
    </source>
</evidence>
<evidence type="ECO:0000256" key="7">
    <source>
        <dbReference type="SAM" id="Phobius"/>
    </source>
</evidence>
<dbReference type="Pfam" id="PF13396">
    <property type="entry name" value="PLDc_N"/>
    <property type="match status" value="1"/>
</dbReference>
<evidence type="ECO:0000313" key="9">
    <source>
        <dbReference type="EMBL" id="NMH97538.1"/>
    </source>
</evidence>
<feature type="transmembrane region" description="Helical" evidence="7">
    <location>
        <begin position="50"/>
        <end position="69"/>
    </location>
</feature>
<dbReference type="Proteomes" id="UP000820669">
    <property type="component" value="Unassembled WGS sequence"/>
</dbReference>
<evidence type="ECO:0000256" key="1">
    <source>
        <dbReference type="ARBA" id="ARBA00004651"/>
    </source>
</evidence>
<keyword evidence="10" id="KW-1185">Reference proteome</keyword>
<keyword evidence="4 7" id="KW-1133">Transmembrane helix</keyword>
<organism evidence="9 10">
    <name type="scientific">Pseudonocardia acidicola</name>
    <dbReference type="NCBI Taxonomy" id="2724939"/>
    <lineage>
        <taxon>Bacteria</taxon>
        <taxon>Bacillati</taxon>
        <taxon>Actinomycetota</taxon>
        <taxon>Actinomycetes</taxon>
        <taxon>Pseudonocardiales</taxon>
        <taxon>Pseudonocardiaceae</taxon>
        <taxon>Pseudonocardia</taxon>
    </lineage>
</organism>
<keyword evidence="5 7" id="KW-0472">Membrane</keyword>
<accession>A0ABX1S7K4</accession>
<evidence type="ECO:0000259" key="8">
    <source>
        <dbReference type="Pfam" id="PF13396"/>
    </source>
</evidence>
<feature type="region of interest" description="Disordered" evidence="6">
    <location>
        <begin position="71"/>
        <end position="114"/>
    </location>
</feature>
<dbReference type="EMBL" id="JAAXLA010000013">
    <property type="protein sequence ID" value="NMH97538.1"/>
    <property type="molecule type" value="Genomic_DNA"/>
</dbReference>
<proteinExistence type="predicted"/>
<sequence length="114" mass="12951">MPARRQRWGDLDPRTRRWIALLVPVQLGLLVTALLDLRRRSATELTGPKPVWVAVCFVNIVGPLTYFVFGRRRRPPDDMSRSRGPCDPPARDESRCLRPERSGSVGTDRAEEGQ</sequence>
<comment type="subcellular location">
    <subcellularLocation>
        <location evidence="1">Cell membrane</location>
        <topology evidence="1">Multi-pass membrane protein</topology>
    </subcellularLocation>
</comment>
<reference evidence="9 10" key="1">
    <citation type="submission" date="2020-04" db="EMBL/GenBank/DDBJ databases">
        <authorList>
            <person name="Klaysubun C."/>
            <person name="Duangmal K."/>
            <person name="Lipun K."/>
        </authorList>
    </citation>
    <scope>NUCLEOTIDE SEQUENCE [LARGE SCALE GENOMIC DNA]</scope>
    <source>
        <strain evidence="9 10">K10HN5</strain>
    </source>
</reference>
<feature type="domain" description="Cardiolipin synthase N-terminal" evidence="8">
    <location>
        <begin position="29"/>
        <end position="71"/>
    </location>
</feature>
<feature type="compositionally biased region" description="Basic and acidic residues" evidence="6">
    <location>
        <begin position="89"/>
        <end position="101"/>
    </location>
</feature>
<dbReference type="InterPro" id="IPR027379">
    <property type="entry name" value="CLS_N"/>
</dbReference>
<dbReference type="RefSeq" id="WP_169380989.1">
    <property type="nucleotide sequence ID" value="NZ_JAAXLA010000013.1"/>
</dbReference>
<gene>
    <name evidence="9" type="ORF">HF526_09465</name>
</gene>
<evidence type="ECO:0000256" key="2">
    <source>
        <dbReference type="ARBA" id="ARBA00022475"/>
    </source>
</evidence>
<keyword evidence="2" id="KW-1003">Cell membrane</keyword>
<feature type="transmembrane region" description="Helical" evidence="7">
    <location>
        <begin position="20"/>
        <end position="38"/>
    </location>
</feature>
<evidence type="ECO:0000256" key="4">
    <source>
        <dbReference type="ARBA" id="ARBA00022989"/>
    </source>
</evidence>
<evidence type="ECO:0000256" key="3">
    <source>
        <dbReference type="ARBA" id="ARBA00022692"/>
    </source>
</evidence>
<protein>
    <submittedName>
        <fullName evidence="9">PLDc_N domain-containing protein</fullName>
    </submittedName>
</protein>